<dbReference type="GO" id="GO:0006355">
    <property type="term" value="P:regulation of DNA-templated transcription"/>
    <property type="evidence" value="ECO:0007669"/>
    <property type="project" value="InterPro"/>
</dbReference>
<dbReference type="SMART" id="SM00862">
    <property type="entry name" value="Trans_reg_C"/>
    <property type="match status" value="1"/>
</dbReference>
<evidence type="ECO:0000256" key="4">
    <source>
        <dbReference type="ARBA" id="ARBA00023163"/>
    </source>
</evidence>
<evidence type="ECO:0000256" key="1">
    <source>
        <dbReference type="ARBA" id="ARBA00005820"/>
    </source>
</evidence>
<dbReference type="CDD" id="cd15831">
    <property type="entry name" value="BTAD"/>
    <property type="match status" value="1"/>
</dbReference>
<organism evidence="7 8">
    <name type="scientific">Sphaerisporangium rufum</name>
    <dbReference type="NCBI Taxonomy" id="1381558"/>
    <lineage>
        <taxon>Bacteria</taxon>
        <taxon>Bacillati</taxon>
        <taxon>Actinomycetota</taxon>
        <taxon>Actinomycetes</taxon>
        <taxon>Streptosporangiales</taxon>
        <taxon>Streptosporangiaceae</taxon>
        <taxon>Sphaerisporangium</taxon>
    </lineage>
</organism>
<feature type="DNA-binding region" description="OmpR/PhoB-type" evidence="5">
    <location>
        <begin position="1"/>
        <end position="100"/>
    </location>
</feature>
<dbReference type="AlphaFoldDB" id="A0A919QZY0"/>
<dbReference type="Pfam" id="PF03704">
    <property type="entry name" value="BTAD"/>
    <property type="match status" value="1"/>
</dbReference>
<dbReference type="PROSITE" id="PS51755">
    <property type="entry name" value="OMPR_PHOB"/>
    <property type="match status" value="1"/>
</dbReference>
<evidence type="ECO:0000313" key="7">
    <source>
        <dbReference type="EMBL" id="GII75871.1"/>
    </source>
</evidence>
<protein>
    <recommendedName>
        <fullName evidence="6">OmpR/PhoB-type domain-containing protein</fullName>
    </recommendedName>
</protein>
<evidence type="ECO:0000256" key="2">
    <source>
        <dbReference type="ARBA" id="ARBA00023015"/>
    </source>
</evidence>
<proteinExistence type="inferred from homology"/>
<dbReference type="Proteomes" id="UP000655287">
    <property type="component" value="Unassembled WGS sequence"/>
</dbReference>
<dbReference type="InterPro" id="IPR005158">
    <property type="entry name" value="BTAD"/>
</dbReference>
<dbReference type="PANTHER" id="PTHR35807">
    <property type="entry name" value="TRANSCRIPTIONAL REGULATOR REDD-RELATED"/>
    <property type="match status" value="1"/>
</dbReference>
<dbReference type="GO" id="GO:0000160">
    <property type="term" value="P:phosphorelay signal transduction system"/>
    <property type="evidence" value="ECO:0007669"/>
    <property type="project" value="InterPro"/>
</dbReference>
<dbReference type="RefSeq" id="WP_203982509.1">
    <property type="nucleotide sequence ID" value="NZ_BOOU01000012.1"/>
</dbReference>
<evidence type="ECO:0000256" key="5">
    <source>
        <dbReference type="PROSITE-ProRule" id="PRU01091"/>
    </source>
</evidence>
<dbReference type="InterPro" id="IPR011990">
    <property type="entry name" value="TPR-like_helical_dom_sf"/>
</dbReference>
<accession>A0A919QZY0</accession>
<comment type="similarity">
    <text evidence="1">Belongs to the AfsR/DnrI/RedD regulatory family.</text>
</comment>
<dbReference type="InterPro" id="IPR036388">
    <property type="entry name" value="WH-like_DNA-bd_sf"/>
</dbReference>
<keyword evidence="3 5" id="KW-0238">DNA-binding</keyword>
<comment type="caution">
    <text evidence="7">The sequence shown here is derived from an EMBL/GenBank/DDBJ whole genome shotgun (WGS) entry which is preliminary data.</text>
</comment>
<name>A0A919QZY0_9ACTN</name>
<reference evidence="7" key="1">
    <citation type="submission" date="2021-01" db="EMBL/GenBank/DDBJ databases">
        <title>Whole genome shotgun sequence of Sphaerisporangium rufum NBRC 109079.</title>
        <authorList>
            <person name="Komaki H."/>
            <person name="Tamura T."/>
        </authorList>
    </citation>
    <scope>NUCLEOTIDE SEQUENCE</scope>
    <source>
        <strain evidence="7">NBRC 109079</strain>
    </source>
</reference>
<dbReference type="Gene3D" id="1.10.10.10">
    <property type="entry name" value="Winged helix-like DNA-binding domain superfamily/Winged helix DNA-binding domain"/>
    <property type="match status" value="1"/>
</dbReference>
<keyword evidence="8" id="KW-1185">Reference proteome</keyword>
<keyword evidence="4" id="KW-0804">Transcription</keyword>
<feature type="domain" description="OmpR/PhoB-type" evidence="6">
    <location>
        <begin position="1"/>
        <end position="100"/>
    </location>
</feature>
<dbReference type="GO" id="GO:0003677">
    <property type="term" value="F:DNA binding"/>
    <property type="evidence" value="ECO:0007669"/>
    <property type="project" value="UniProtKB-UniRule"/>
</dbReference>
<dbReference type="SMART" id="SM01043">
    <property type="entry name" value="BTAD"/>
    <property type="match status" value="1"/>
</dbReference>
<dbReference type="SUPFAM" id="SSF48452">
    <property type="entry name" value="TPR-like"/>
    <property type="match status" value="1"/>
</dbReference>
<dbReference type="EMBL" id="BOOU01000012">
    <property type="protein sequence ID" value="GII75871.1"/>
    <property type="molecule type" value="Genomic_DNA"/>
</dbReference>
<gene>
    <name evidence="7" type="ORF">Sru01_08530</name>
</gene>
<keyword evidence="2" id="KW-0805">Transcription regulation</keyword>
<evidence type="ECO:0000259" key="6">
    <source>
        <dbReference type="PROSITE" id="PS51755"/>
    </source>
</evidence>
<dbReference type="InterPro" id="IPR051677">
    <property type="entry name" value="AfsR-DnrI-RedD_regulator"/>
</dbReference>
<dbReference type="InterPro" id="IPR001867">
    <property type="entry name" value="OmpR/PhoB-type_DNA-bd"/>
</dbReference>
<evidence type="ECO:0000256" key="3">
    <source>
        <dbReference type="ARBA" id="ARBA00023125"/>
    </source>
</evidence>
<dbReference type="InterPro" id="IPR016032">
    <property type="entry name" value="Sig_transdc_resp-reg_C-effctor"/>
</dbReference>
<dbReference type="Gene3D" id="1.25.40.10">
    <property type="entry name" value="Tetratricopeptide repeat domain"/>
    <property type="match status" value="1"/>
</dbReference>
<dbReference type="SUPFAM" id="SSF46894">
    <property type="entry name" value="C-terminal effector domain of the bipartite response regulators"/>
    <property type="match status" value="1"/>
</dbReference>
<sequence length="280" mass="30434">MGMRFQVLGPLRAWREERELALGPPKQRMVLGALLLNPCGRVGTGEISALLWGESPPPTAVNTVQTYVKRLRGLLQPERPARTTAGSMLRRVHGGYSLMLDADSLDLLRFRHLLSTAKLEGSGAVPAEALTMFHGLPLADLSDYPRTEANLAAVEQELITAMVAAARTPDRHDRAALITGLEVMVRHHPLNEPLHAALMRVYSHGGRQAEALVVFDQIRRRLGDELGADPGEELRRANLAALTRGPVVASAGSRPEFAEILAALVDASERALAYLDDRAS</sequence>
<evidence type="ECO:0000313" key="8">
    <source>
        <dbReference type="Proteomes" id="UP000655287"/>
    </source>
</evidence>
<dbReference type="PANTHER" id="PTHR35807:SF1">
    <property type="entry name" value="TRANSCRIPTIONAL REGULATOR REDD"/>
    <property type="match status" value="1"/>
</dbReference>